<organism evidence="2">
    <name type="scientific">Ditylum brightwellii</name>
    <dbReference type="NCBI Taxonomy" id="49249"/>
    <lineage>
        <taxon>Eukaryota</taxon>
        <taxon>Sar</taxon>
        <taxon>Stramenopiles</taxon>
        <taxon>Ochrophyta</taxon>
        <taxon>Bacillariophyta</taxon>
        <taxon>Mediophyceae</taxon>
        <taxon>Lithodesmiophycidae</taxon>
        <taxon>Lithodesmiales</taxon>
        <taxon>Lithodesmiaceae</taxon>
        <taxon>Ditylum</taxon>
    </lineage>
</organism>
<dbReference type="AlphaFoldDB" id="A0A7S2A5C6"/>
<keyword evidence="1" id="KW-0472">Membrane</keyword>
<dbReference type="EMBL" id="HBGN01039044">
    <property type="protein sequence ID" value="CAD9357370.1"/>
    <property type="molecule type" value="Transcribed_RNA"/>
</dbReference>
<protein>
    <submittedName>
        <fullName evidence="2">Uncharacterized protein</fullName>
    </submittedName>
</protein>
<reference evidence="2" key="1">
    <citation type="submission" date="2021-01" db="EMBL/GenBank/DDBJ databases">
        <authorList>
            <person name="Corre E."/>
            <person name="Pelletier E."/>
            <person name="Niang G."/>
            <person name="Scheremetjew M."/>
            <person name="Finn R."/>
            <person name="Kale V."/>
            <person name="Holt S."/>
            <person name="Cochrane G."/>
            <person name="Meng A."/>
            <person name="Brown T."/>
            <person name="Cohen L."/>
        </authorList>
    </citation>
    <scope>NUCLEOTIDE SEQUENCE</scope>
    <source>
        <strain evidence="2">Pop2</strain>
    </source>
</reference>
<gene>
    <name evidence="2" type="ORF">DBRI1063_LOCUS24978</name>
</gene>
<keyword evidence="1" id="KW-1133">Transmembrane helix</keyword>
<keyword evidence="1" id="KW-0812">Transmembrane</keyword>
<accession>A0A7S2A5C6</accession>
<name>A0A7S2A5C6_9STRA</name>
<evidence type="ECO:0000256" key="1">
    <source>
        <dbReference type="SAM" id="Phobius"/>
    </source>
</evidence>
<proteinExistence type="predicted"/>
<sequence length="131" mass="15256">MDFHCVNFRSSFKERCFMGGPKTVCTPVKTILNNLLYRDDRTTREEGEGGWHQMDRGSAENWTHPQRDGCQICFIRLSPNSDGFIFWDCCIKLFVVVACAGYFTTYARSGGYKDLICPFRWKTNDKSVRDW</sequence>
<feature type="transmembrane region" description="Helical" evidence="1">
    <location>
        <begin position="84"/>
        <end position="103"/>
    </location>
</feature>
<evidence type="ECO:0000313" key="2">
    <source>
        <dbReference type="EMBL" id="CAD9357370.1"/>
    </source>
</evidence>